<accession>A0A9X9Q8V7</accession>
<feature type="region of interest" description="Disordered" evidence="1">
    <location>
        <begin position="17"/>
        <end position="80"/>
    </location>
</feature>
<organism evidence="2 3">
    <name type="scientific">Gulo gulo</name>
    <name type="common">Wolverine</name>
    <name type="synonym">Gluton</name>
    <dbReference type="NCBI Taxonomy" id="48420"/>
    <lineage>
        <taxon>Eukaryota</taxon>
        <taxon>Metazoa</taxon>
        <taxon>Chordata</taxon>
        <taxon>Craniata</taxon>
        <taxon>Vertebrata</taxon>
        <taxon>Euteleostomi</taxon>
        <taxon>Mammalia</taxon>
        <taxon>Eutheria</taxon>
        <taxon>Laurasiatheria</taxon>
        <taxon>Carnivora</taxon>
        <taxon>Caniformia</taxon>
        <taxon>Musteloidea</taxon>
        <taxon>Mustelidae</taxon>
        <taxon>Guloninae</taxon>
        <taxon>Gulo</taxon>
    </lineage>
</organism>
<protein>
    <submittedName>
        <fullName evidence="2">Uncharacterized protein</fullName>
    </submittedName>
</protein>
<gene>
    <name evidence="2" type="ORF">BN2614_LOCUS1</name>
</gene>
<proteinExistence type="predicted"/>
<keyword evidence="3" id="KW-1185">Reference proteome</keyword>
<dbReference type="EMBL" id="CYRY02044646">
    <property type="protein sequence ID" value="VCX39693.1"/>
    <property type="molecule type" value="Genomic_DNA"/>
</dbReference>
<reference evidence="2 3" key="1">
    <citation type="submission" date="2018-10" db="EMBL/GenBank/DDBJ databases">
        <authorList>
            <person name="Ekblom R."/>
            <person name="Jareborg N."/>
        </authorList>
    </citation>
    <scope>NUCLEOTIDE SEQUENCE [LARGE SCALE GENOMIC DNA]</scope>
    <source>
        <tissue evidence="2">Muscle</tissue>
    </source>
</reference>
<sequence>MLTPTYYREIKFRQWGNCPRHQQSGGSNPDYLGPEPVPLTPTQELPPCQPGHLSPCHGPTAQQRAQSKEAHMNTPLLFDI</sequence>
<evidence type="ECO:0000313" key="2">
    <source>
        <dbReference type="EMBL" id="VCX39693.1"/>
    </source>
</evidence>
<dbReference type="AlphaFoldDB" id="A0A9X9Q8V7"/>
<name>A0A9X9Q8V7_GULGU</name>
<dbReference type="Proteomes" id="UP000269945">
    <property type="component" value="Unassembled WGS sequence"/>
</dbReference>
<comment type="caution">
    <text evidence="2">The sequence shown here is derived from an EMBL/GenBank/DDBJ whole genome shotgun (WGS) entry which is preliminary data.</text>
</comment>
<evidence type="ECO:0000256" key="1">
    <source>
        <dbReference type="SAM" id="MobiDB-lite"/>
    </source>
</evidence>
<evidence type="ECO:0000313" key="3">
    <source>
        <dbReference type="Proteomes" id="UP000269945"/>
    </source>
</evidence>